<dbReference type="InterPro" id="IPR029069">
    <property type="entry name" value="HotDog_dom_sf"/>
</dbReference>
<evidence type="ECO:0000259" key="2">
    <source>
        <dbReference type="Pfam" id="PF03061"/>
    </source>
</evidence>
<dbReference type="Gene3D" id="3.10.129.10">
    <property type="entry name" value="Hotdog Thioesterase"/>
    <property type="match status" value="1"/>
</dbReference>
<dbReference type="InterPro" id="IPR006683">
    <property type="entry name" value="Thioestr_dom"/>
</dbReference>
<proteinExistence type="predicted"/>
<reference evidence="3" key="2">
    <citation type="submission" date="2020-11" db="EMBL/GenBank/DDBJ databases">
        <authorList>
            <person name="Cecchin M."/>
            <person name="Marcolungo L."/>
            <person name="Rossato M."/>
            <person name="Girolomoni L."/>
            <person name="Cosentino E."/>
            <person name="Cuine S."/>
            <person name="Li-Beisson Y."/>
            <person name="Delledonne M."/>
            <person name="Ballottari M."/>
        </authorList>
    </citation>
    <scope>NUCLEOTIDE SEQUENCE</scope>
    <source>
        <strain evidence="3">211/11P</strain>
        <tissue evidence="3">Whole cell</tissue>
    </source>
</reference>
<evidence type="ECO:0000313" key="3">
    <source>
        <dbReference type="EMBL" id="KAI3438715.1"/>
    </source>
</evidence>
<name>A0A9D4Z2B4_CHLVU</name>
<sequence length="290" mass="30553">MRTTGLIRAGRPFSSASTRQQRHRQGHHGRAAAGRGVGVPPPPAAATSGSGGGGSSKFGWASWALIPTAAAALLGGVSKALASSQQSELEAAHARAQSSLAAAAHWITALEQQPGVVKAFDAAMLLEADHEILEDDHMFSAFVSKGIVNDMTGYYDTQGRRFLGIISLGRDVCGFPGVVHGGLTAAIIDECFGGLLFALKKAKALPFWGPAYTVQLEVSYKAKVSAGRTVLCTTEVESSEGRKLWMKATVSDGPEGQVYATARALFVAPKPHKMVQDVGKYLFRRAFGGR</sequence>
<dbReference type="SUPFAM" id="SSF54637">
    <property type="entry name" value="Thioesterase/thiol ester dehydrase-isomerase"/>
    <property type="match status" value="1"/>
</dbReference>
<comment type="caution">
    <text evidence="3">The sequence shown here is derived from an EMBL/GenBank/DDBJ whole genome shotgun (WGS) entry which is preliminary data.</text>
</comment>
<organism evidence="3 4">
    <name type="scientific">Chlorella vulgaris</name>
    <name type="common">Green alga</name>
    <dbReference type="NCBI Taxonomy" id="3077"/>
    <lineage>
        <taxon>Eukaryota</taxon>
        <taxon>Viridiplantae</taxon>
        <taxon>Chlorophyta</taxon>
        <taxon>core chlorophytes</taxon>
        <taxon>Trebouxiophyceae</taxon>
        <taxon>Chlorellales</taxon>
        <taxon>Chlorellaceae</taxon>
        <taxon>Chlorella clade</taxon>
        <taxon>Chlorella</taxon>
    </lineage>
</organism>
<accession>A0A9D4Z2B4</accession>
<feature type="domain" description="Thioesterase" evidence="2">
    <location>
        <begin position="177"/>
        <end position="257"/>
    </location>
</feature>
<gene>
    <name evidence="3" type="ORF">D9Q98_001135</name>
</gene>
<feature type="region of interest" description="Disordered" evidence="1">
    <location>
        <begin position="1"/>
        <end position="52"/>
    </location>
</feature>
<dbReference type="InterPro" id="IPR052061">
    <property type="entry name" value="PTE-AB_protein"/>
</dbReference>
<evidence type="ECO:0000256" key="1">
    <source>
        <dbReference type="SAM" id="MobiDB-lite"/>
    </source>
</evidence>
<dbReference type="AlphaFoldDB" id="A0A9D4Z2B4"/>
<dbReference type="Pfam" id="PF03061">
    <property type="entry name" value="4HBT"/>
    <property type="match status" value="1"/>
</dbReference>
<keyword evidence="4" id="KW-1185">Reference proteome</keyword>
<dbReference type="Proteomes" id="UP001055712">
    <property type="component" value="Unassembled WGS sequence"/>
</dbReference>
<dbReference type="PANTHER" id="PTHR47260">
    <property type="entry name" value="UPF0644 PROTEIN PB2B4.06"/>
    <property type="match status" value="1"/>
</dbReference>
<dbReference type="PANTHER" id="PTHR47260:SF1">
    <property type="entry name" value="UPF0644 PROTEIN PB2B4.06"/>
    <property type="match status" value="1"/>
</dbReference>
<dbReference type="OrthoDB" id="506431at2759"/>
<feature type="compositionally biased region" description="Basic residues" evidence="1">
    <location>
        <begin position="20"/>
        <end position="30"/>
    </location>
</feature>
<dbReference type="CDD" id="cd03443">
    <property type="entry name" value="PaaI_thioesterase"/>
    <property type="match status" value="1"/>
</dbReference>
<reference evidence="3" key="1">
    <citation type="journal article" date="2019" name="Plant J.">
        <title>Chlorella vulgaris genome assembly and annotation reveals the molecular basis for metabolic acclimation to high light conditions.</title>
        <authorList>
            <person name="Cecchin M."/>
            <person name="Marcolungo L."/>
            <person name="Rossato M."/>
            <person name="Girolomoni L."/>
            <person name="Cosentino E."/>
            <person name="Cuine S."/>
            <person name="Li-Beisson Y."/>
            <person name="Delledonne M."/>
            <person name="Ballottari M."/>
        </authorList>
    </citation>
    <scope>NUCLEOTIDE SEQUENCE</scope>
    <source>
        <strain evidence="3">211/11P</strain>
    </source>
</reference>
<dbReference type="EMBL" id="SIDB01000001">
    <property type="protein sequence ID" value="KAI3438715.1"/>
    <property type="molecule type" value="Genomic_DNA"/>
</dbReference>
<protein>
    <recommendedName>
        <fullName evidence="2">Thioesterase domain-containing protein</fullName>
    </recommendedName>
</protein>
<evidence type="ECO:0000313" key="4">
    <source>
        <dbReference type="Proteomes" id="UP001055712"/>
    </source>
</evidence>